<evidence type="ECO:0000313" key="1">
    <source>
        <dbReference type="EMBL" id="AFX98871.1"/>
    </source>
</evidence>
<evidence type="ECO:0000313" key="2">
    <source>
        <dbReference type="Proteomes" id="UP000010077"/>
    </source>
</evidence>
<dbReference type="EMBL" id="CP003539">
    <property type="protein sequence ID" value="AFX98871.1"/>
    <property type="molecule type" value="Genomic_DNA"/>
</dbReference>
<protein>
    <submittedName>
        <fullName evidence="1">Uncharacterized protein</fullName>
    </submittedName>
</protein>
<keyword evidence="2" id="KW-1185">Reference proteome</keyword>
<dbReference type="HOGENOM" id="CLU_3231074_0_0_5"/>
<dbReference type="AlphaFoldDB" id="K7ZCS6"/>
<reference evidence="1 2" key="1">
    <citation type="journal article" date="2012" name="Proc. Natl. Acad. Sci. U.S.A.">
        <title>Genome streamlining and chemical defense in a coral reef symbiosis.</title>
        <authorList>
            <person name="Kwan J.C."/>
            <person name="Donia M.S."/>
            <person name="Han A.W."/>
            <person name="Hirose E."/>
            <person name="Haygood M.G."/>
            <person name="Schmidt E.W."/>
        </authorList>
    </citation>
    <scope>NUCLEOTIDE SEQUENCE [LARGE SCALE GENOMIC DNA]</scope>
    <source>
        <strain evidence="1 2">L2</strain>
    </source>
</reference>
<dbReference type="KEGG" id="thal:A1OE_683"/>
<name>K7ZCS6_9PROT</name>
<sequence length="43" mass="4987">MFLVECFAVNEENTPVHLIAACNLIRYQIPLKMMALHQRSNQV</sequence>
<accession>K7ZCS6</accession>
<gene>
    <name evidence="1" type="ORF">A1OE_683</name>
</gene>
<organism evidence="1 2">
    <name type="scientific">Candidatus Endolissoclinum faulkneri L2</name>
    <dbReference type="NCBI Taxonomy" id="1193729"/>
    <lineage>
        <taxon>Bacteria</taxon>
        <taxon>Pseudomonadati</taxon>
        <taxon>Pseudomonadota</taxon>
        <taxon>Alphaproteobacteria</taxon>
        <taxon>Rhodospirillales</taxon>
        <taxon>Rhodospirillaceae</taxon>
        <taxon>Candidatus Endolissoclinum</taxon>
    </lineage>
</organism>
<dbReference type="Proteomes" id="UP000010077">
    <property type="component" value="Chromosome"/>
</dbReference>
<proteinExistence type="predicted"/>